<organism evidence="7 8">
    <name type="scientific">Parabacteroides chartae</name>
    <dbReference type="NCBI Taxonomy" id="1037355"/>
    <lineage>
        <taxon>Bacteria</taxon>
        <taxon>Pseudomonadati</taxon>
        <taxon>Bacteroidota</taxon>
        <taxon>Bacteroidia</taxon>
        <taxon>Bacteroidales</taxon>
        <taxon>Tannerellaceae</taxon>
        <taxon>Parabacteroides</taxon>
    </lineage>
</organism>
<dbReference type="AlphaFoldDB" id="A0A1T5A736"/>
<dbReference type="NCBIfam" id="TIGR00031">
    <property type="entry name" value="UDP-GALP_mutase"/>
    <property type="match status" value="1"/>
</dbReference>
<name>A0A1T5A736_9BACT</name>
<protein>
    <submittedName>
        <fullName evidence="7">UDP-galactopyranose mutase</fullName>
    </submittedName>
</protein>
<evidence type="ECO:0000256" key="2">
    <source>
        <dbReference type="ARBA" id="ARBA00009321"/>
    </source>
</evidence>
<evidence type="ECO:0000313" key="8">
    <source>
        <dbReference type="Proteomes" id="UP000190852"/>
    </source>
</evidence>
<dbReference type="PANTHER" id="PTHR21197">
    <property type="entry name" value="UDP-GALACTOPYRANOSE MUTASE"/>
    <property type="match status" value="1"/>
</dbReference>
<dbReference type="GO" id="GO:0008767">
    <property type="term" value="F:UDP-galactopyranose mutase activity"/>
    <property type="evidence" value="ECO:0007669"/>
    <property type="project" value="InterPro"/>
</dbReference>
<feature type="domain" description="UDP-galactopyranose mutase C-terminal" evidence="6">
    <location>
        <begin position="155"/>
        <end position="354"/>
    </location>
</feature>
<dbReference type="SUPFAM" id="SSF51971">
    <property type="entry name" value="Nucleotide-binding domain"/>
    <property type="match status" value="1"/>
</dbReference>
<accession>A0A1T5A736</accession>
<comment type="similarity">
    <text evidence="2">Belongs to the UDP-galactopyranose/dTDP-fucopyranose mutase family.</text>
</comment>
<evidence type="ECO:0000256" key="4">
    <source>
        <dbReference type="ARBA" id="ARBA00022827"/>
    </source>
</evidence>
<dbReference type="Gene3D" id="3.40.50.720">
    <property type="entry name" value="NAD(P)-binding Rossmann-like Domain"/>
    <property type="match status" value="3"/>
</dbReference>
<dbReference type="GO" id="GO:0050660">
    <property type="term" value="F:flavin adenine dinucleotide binding"/>
    <property type="evidence" value="ECO:0007669"/>
    <property type="project" value="TreeGrafter"/>
</dbReference>
<evidence type="ECO:0000256" key="5">
    <source>
        <dbReference type="ARBA" id="ARBA00023235"/>
    </source>
</evidence>
<dbReference type="Pfam" id="PF13450">
    <property type="entry name" value="NAD_binding_8"/>
    <property type="match status" value="1"/>
</dbReference>
<comment type="cofactor">
    <cofactor evidence="1">
        <name>FAD</name>
        <dbReference type="ChEBI" id="CHEBI:57692"/>
    </cofactor>
</comment>
<dbReference type="RefSeq" id="WP_079682223.1">
    <property type="nucleotide sequence ID" value="NZ_FUYQ01000002.1"/>
</dbReference>
<dbReference type="SUPFAM" id="SSF54373">
    <property type="entry name" value="FAD-linked reductases, C-terminal domain"/>
    <property type="match status" value="1"/>
</dbReference>
<dbReference type="InterPro" id="IPR004379">
    <property type="entry name" value="UDP-GALP_mutase"/>
</dbReference>
<keyword evidence="4" id="KW-0274">FAD</keyword>
<sequence length="376" mass="43953">MKKSNDSIYDYIIVGAGLFGAVFTQQAVKAGKKCLIIDKRRQIGGNLYTENIDSINVHKYGAHIFHTSNREIWNYINQFADFNNFINSPLANYNGKLYNLPFNMNTFYQLWGTQTPLEAKAKIAEQCKKYDYITHPANLEEHALKMCGDDIYNTFIKGYTEKQWGRRATELPSFIIKRIPLRFVYNNNYFNDTYQGIPVGGYTPIIESMIKGAEVQINTDYFENKTYFDSLAPKMIFTGRIDEFFDFKFGKLEYRSLHFEHERLEINDFQGNAVVNYNEFDVPFTRIIEHKHFEFGTQPFTIVSKEFPNEYSKDSEPYYPVNDERNHTILGKYKELAKAYGNISFGGRLAQYAYFDMDDTIEAALEVARKEFKFIK</sequence>
<evidence type="ECO:0000256" key="1">
    <source>
        <dbReference type="ARBA" id="ARBA00001974"/>
    </source>
</evidence>
<evidence type="ECO:0000313" key="7">
    <source>
        <dbReference type="EMBL" id="SKB30804.1"/>
    </source>
</evidence>
<dbReference type="PANTHER" id="PTHR21197:SF0">
    <property type="entry name" value="UDP-GALACTOPYRANOSE MUTASE"/>
    <property type="match status" value="1"/>
</dbReference>
<evidence type="ECO:0000256" key="3">
    <source>
        <dbReference type="ARBA" id="ARBA00022630"/>
    </source>
</evidence>
<evidence type="ECO:0000259" key="6">
    <source>
        <dbReference type="Pfam" id="PF03275"/>
    </source>
</evidence>
<keyword evidence="5" id="KW-0413">Isomerase</keyword>
<gene>
    <name evidence="7" type="ORF">SAMN05660349_00503</name>
</gene>
<dbReference type="Pfam" id="PF03275">
    <property type="entry name" value="GLF"/>
    <property type="match status" value="1"/>
</dbReference>
<proteinExistence type="inferred from homology"/>
<dbReference type="Proteomes" id="UP000190852">
    <property type="component" value="Unassembled WGS sequence"/>
</dbReference>
<keyword evidence="8" id="KW-1185">Reference proteome</keyword>
<dbReference type="InterPro" id="IPR015899">
    <property type="entry name" value="UDP-GalPyranose_mutase_C"/>
</dbReference>
<reference evidence="8" key="1">
    <citation type="submission" date="2017-02" db="EMBL/GenBank/DDBJ databases">
        <authorList>
            <person name="Varghese N."/>
            <person name="Submissions S."/>
        </authorList>
    </citation>
    <scope>NUCLEOTIDE SEQUENCE [LARGE SCALE GENOMIC DNA]</scope>
    <source>
        <strain evidence="8">DSM 24967</strain>
    </source>
</reference>
<keyword evidence="3" id="KW-0285">Flavoprotein</keyword>
<dbReference type="EMBL" id="FUYQ01000002">
    <property type="protein sequence ID" value="SKB30804.1"/>
    <property type="molecule type" value="Genomic_DNA"/>
</dbReference>
<dbReference type="GO" id="GO:0005829">
    <property type="term" value="C:cytosol"/>
    <property type="evidence" value="ECO:0007669"/>
    <property type="project" value="TreeGrafter"/>
</dbReference>